<comment type="catalytic activity">
    <reaction evidence="8">
        <text>a 2'-deoxycytidine in DNA + S-adenosyl-L-methionine = an N(4)-methyl-2'-deoxycytidine in DNA + S-adenosyl-L-homocysteine + H(+)</text>
        <dbReference type="Rhea" id="RHEA:16857"/>
        <dbReference type="Rhea" id="RHEA-COMP:11369"/>
        <dbReference type="Rhea" id="RHEA-COMP:13674"/>
        <dbReference type="ChEBI" id="CHEBI:15378"/>
        <dbReference type="ChEBI" id="CHEBI:57856"/>
        <dbReference type="ChEBI" id="CHEBI:59789"/>
        <dbReference type="ChEBI" id="CHEBI:85452"/>
        <dbReference type="ChEBI" id="CHEBI:137933"/>
        <dbReference type="EC" id="2.1.1.113"/>
    </reaction>
</comment>
<dbReference type="Gene3D" id="3.40.50.150">
    <property type="entry name" value="Vaccinia Virus protein VP39"/>
    <property type="match status" value="2"/>
</dbReference>
<reference evidence="12" key="1">
    <citation type="submission" date="2021-01" db="EMBL/GenBank/DDBJ databases">
        <title>Genome public.</title>
        <authorList>
            <person name="Liu C."/>
            <person name="Sun Q."/>
        </authorList>
    </citation>
    <scope>NUCLEOTIDE SEQUENCE [LARGE SCALE GENOMIC DNA]</scope>
    <source>
        <strain evidence="12">YIM B02556</strain>
    </source>
</reference>
<dbReference type="InterPro" id="IPR017985">
    <property type="entry name" value="MeTrfase_CN4_CS"/>
</dbReference>
<evidence type="ECO:0000259" key="10">
    <source>
        <dbReference type="Pfam" id="PF01555"/>
    </source>
</evidence>
<dbReference type="RefSeq" id="WP_200196709.1">
    <property type="nucleotide sequence ID" value="NZ_JAENHM010000060.1"/>
</dbReference>
<dbReference type="Pfam" id="PF01555">
    <property type="entry name" value="N6_N4_Mtase"/>
    <property type="match status" value="1"/>
</dbReference>
<keyword evidence="5" id="KW-0680">Restriction system</keyword>
<dbReference type="Proteomes" id="UP000652760">
    <property type="component" value="Unassembled WGS sequence"/>
</dbReference>
<evidence type="ECO:0000256" key="5">
    <source>
        <dbReference type="ARBA" id="ARBA00022747"/>
    </source>
</evidence>
<evidence type="ECO:0000256" key="3">
    <source>
        <dbReference type="ARBA" id="ARBA00022679"/>
    </source>
</evidence>
<comment type="caution">
    <text evidence="11">The sequence shown here is derived from an EMBL/GenBank/DDBJ whole genome shotgun (WGS) entry which is preliminary data.</text>
</comment>
<evidence type="ECO:0000256" key="9">
    <source>
        <dbReference type="RuleBase" id="RU362026"/>
    </source>
</evidence>
<proteinExistence type="inferred from homology"/>
<keyword evidence="6" id="KW-0238">DNA-binding</keyword>
<dbReference type="InterPro" id="IPR001091">
    <property type="entry name" value="RM_Methyltransferase"/>
</dbReference>
<sequence>MVKRLRIVSPKRNKRLQTGWEGFFPYYAGYSELFARELLQSAKLPRSAVVLDPWNGSGTTTYTATSLGLNSIGIDLNPVMIIVARARLLPPSEADHLRPLAATILSHTRSAPPALQPDDALLGWFDPATAAFVRGIEQNIRRSLIGSMTKSPDGVHLDRISGTAATLYVALFAACRRLVAPFRSSNPTWLRAPKADEARISATQATIARGFGGNVRGMTAALAEKREADLRLKKVPHSGDCRVSLSDTVSMDLAANSVDFVLTSPPYCTRIDYTAATRIELAVLAPLLKTTERALGRQMIGSTQVPGVEIEVDEGWGETCLSFLDALKSHPSKASGGYYYRTHLDYFDKMSRSMKRLAFGLKPGGRGVLVVQDSYYKDIHNDLPKIIAEIGAYHGLTLGQSKAFHLRSMSDINPGRRSYVRPSGATESVLCFTK</sequence>
<evidence type="ECO:0000256" key="6">
    <source>
        <dbReference type="ARBA" id="ARBA00023125"/>
    </source>
</evidence>
<keyword evidence="4" id="KW-0949">S-adenosyl-L-methionine</keyword>
<dbReference type="InterPro" id="IPR002941">
    <property type="entry name" value="DNA_methylase_N4/N6"/>
</dbReference>
<keyword evidence="2" id="KW-0489">Methyltransferase</keyword>
<gene>
    <name evidence="11" type="ORF">JHL17_22970</name>
</gene>
<accession>A0ABS1FA13</accession>
<comment type="catalytic activity">
    <reaction evidence="7">
        <text>a 2'-deoxyadenosine in DNA + S-adenosyl-L-methionine = an N(6)-methyl-2'-deoxyadenosine in DNA + S-adenosyl-L-homocysteine + H(+)</text>
        <dbReference type="Rhea" id="RHEA:15197"/>
        <dbReference type="Rhea" id="RHEA-COMP:12418"/>
        <dbReference type="Rhea" id="RHEA-COMP:12419"/>
        <dbReference type="ChEBI" id="CHEBI:15378"/>
        <dbReference type="ChEBI" id="CHEBI:57856"/>
        <dbReference type="ChEBI" id="CHEBI:59789"/>
        <dbReference type="ChEBI" id="CHEBI:90615"/>
        <dbReference type="ChEBI" id="CHEBI:90616"/>
        <dbReference type="EC" id="2.1.1.72"/>
    </reaction>
</comment>
<dbReference type="InterPro" id="IPR029063">
    <property type="entry name" value="SAM-dependent_MTases_sf"/>
</dbReference>
<keyword evidence="12" id="KW-1185">Reference proteome</keyword>
<protein>
    <recommendedName>
        <fullName evidence="9">Methyltransferase</fullName>
        <ecNumber evidence="9">2.1.1.-</ecNumber>
    </recommendedName>
</protein>
<organism evidence="11 12">
    <name type="scientific">Azospirillum endophyticum</name>
    <dbReference type="NCBI Taxonomy" id="2800326"/>
    <lineage>
        <taxon>Bacteria</taxon>
        <taxon>Pseudomonadati</taxon>
        <taxon>Pseudomonadota</taxon>
        <taxon>Alphaproteobacteria</taxon>
        <taxon>Rhodospirillales</taxon>
        <taxon>Azospirillaceae</taxon>
        <taxon>Azospirillum</taxon>
    </lineage>
</organism>
<dbReference type="PROSITE" id="PS00093">
    <property type="entry name" value="N4_MTASE"/>
    <property type="match status" value="1"/>
</dbReference>
<evidence type="ECO:0000313" key="12">
    <source>
        <dbReference type="Proteomes" id="UP000652760"/>
    </source>
</evidence>
<dbReference type="PRINTS" id="PR00508">
    <property type="entry name" value="S21N4MTFRASE"/>
</dbReference>
<dbReference type="SUPFAM" id="SSF53335">
    <property type="entry name" value="S-adenosyl-L-methionine-dependent methyltransferases"/>
    <property type="match status" value="1"/>
</dbReference>
<comment type="similarity">
    <text evidence="1">Belongs to the N(4)/N(6)-methyltransferase family. N(4) subfamily.</text>
</comment>
<dbReference type="EMBL" id="JAENHM010000060">
    <property type="protein sequence ID" value="MBK1840270.1"/>
    <property type="molecule type" value="Genomic_DNA"/>
</dbReference>
<keyword evidence="3" id="KW-0808">Transferase</keyword>
<dbReference type="EC" id="2.1.1.-" evidence="9"/>
<evidence type="ECO:0000256" key="2">
    <source>
        <dbReference type="ARBA" id="ARBA00022603"/>
    </source>
</evidence>
<evidence type="ECO:0000256" key="1">
    <source>
        <dbReference type="ARBA" id="ARBA00010203"/>
    </source>
</evidence>
<feature type="domain" description="DNA methylase N-4/N-6" evidence="10">
    <location>
        <begin position="18"/>
        <end position="79"/>
    </location>
</feature>
<evidence type="ECO:0000256" key="4">
    <source>
        <dbReference type="ARBA" id="ARBA00022691"/>
    </source>
</evidence>
<name>A0ABS1FA13_9PROT</name>
<evidence type="ECO:0000313" key="11">
    <source>
        <dbReference type="EMBL" id="MBK1840270.1"/>
    </source>
</evidence>
<evidence type="ECO:0000256" key="8">
    <source>
        <dbReference type="ARBA" id="ARBA00049120"/>
    </source>
</evidence>
<evidence type="ECO:0000256" key="7">
    <source>
        <dbReference type="ARBA" id="ARBA00047942"/>
    </source>
</evidence>